<evidence type="ECO:0000313" key="1">
    <source>
        <dbReference type="EMBL" id="EGF26281.1"/>
    </source>
</evidence>
<accession>F2AVT2</accession>
<comment type="caution">
    <text evidence="1">The sequence shown here is derived from an EMBL/GenBank/DDBJ whole genome shotgun (WGS) entry which is preliminary data.</text>
</comment>
<sequence>MPLDGRRLNRGGIRSRSAIGLAMTLRLFAFATDRFERAIAGDI</sequence>
<dbReference type="PATRIC" id="fig|991778.3.peg.4075"/>
<dbReference type="EMBL" id="AFAR01000190">
    <property type="protein sequence ID" value="EGF26281.1"/>
    <property type="molecule type" value="Genomic_DNA"/>
</dbReference>
<proteinExistence type="predicted"/>
<dbReference type="Proteomes" id="UP000006222">
    <property type="component" value="Unassembled WGS sequence"/>
</dbReference>
<protein>
    <submittedName>
        <fullName evidence="1">Secreted protein</fullName>
    </submittedName>
</protein>
<organism evidence="1 2">
    <name type="scientific">Rhodopirellula baltica WH47</name>
    <dbReference type="NCBI Taxonomy" id="991778"/>
    <lineage>
        <taxon>Bacteria</taxon>
        <taxon>Pseudomonadati</taxon>
        <taxon>Planctomycetota</taxon>
        <taxon>Planctomycetia</taxon>
        <taxon>Pirellulales</taxon>
        <taxon>Pirellulaceae</taxon>
        <taxon>Rhodopirellula</taxon>
    </lineage>
</organism>
<evidence type="ECO:0000313" key="2">
    <source>
        <dbReference type="Proteomes" id="UP000006222"/>
    </source>
</evidence>
<reference evidence="1 2" key="1">
    <citation type="journal article" date="2013" name="Mar. Genomics">
        <title>Expression of sulfatases in Rhodopirellula baltica and the diversity of sulfatases in the genus Rhodopirellula.</title>
        <authorList>
            <person name="Wegner C.E."/>
            <person name="Richter-Heitmann T."/>
            <person name="Klindworth A."/>
            <person name="Klockow C."/>
            <person name="Richter M."/>
            <person name="Achstetter T."/>
            <person name="Glockner F.O."/>
            <person name="Harder J."/>
        </authorList>
    </citation>
    <scope>NUCLEOTIDE SEQUENCE [LARGE SCALE GENOMIC DNA]</scope>
    <source>
        <strain evidence="1 2">WH47</strain>
    </source>
</reference>
<gene>
    <name evidence="1" type="ORF">RBWH47_01999</name>
</gene>
<dbReference type="AlphaFoldDB" id="F2AVT2"/>
<name>F2AVT2_RHOBT</name>